<name>A0A0C3L0N6_9AGAM</name>
<feature type="region of interest" description="Disordered" evidence="1">
    <location>
        <begin position="1"/>
        <end position="24"/>
    </location>
</feature>
<feature type="transmembrane region" description="Helical" evidence="2">
    <location>
        <begin position="796"/>
        <end position="819"/>
    </location>
</feature>
<dbReference type="HOGENOM" id="CLU_005237_0_0_1"/>
<organism evidence="3 4">
    <name type="scientific">Tulasnella calospora MUT 4182</name>
    <dbReference type="NCBI Taxonomy" id="1051891"/>
    <lineage>
        <taxon>Eukaryota</taxon>
        <taxon>Fungi</taxon>
        <taxon>Dikarya</taxon>
        <taxon>Basidiomycota</taxon>
        <taxon>Agaricomycotina</taxon>
        <taxon>Agaricomycetes</taxon>
        <taxon>Cantharellales</taxon>
        <taxon>Tulasnellaceae</taxon>
        <taxon>Tulasnella</taxon>
    </lineage>
</organism>
<evidence type="ECO:0000256" key="2">
    <source>
        <dbReference type="SAM" id="Phobius"/>
    </source>
</evidence>
<feature type="transmembrane region" description="Helical" evidence="2">
    <location>
        <begin position="192"/>
        <end position="213"/>
    </location>
</feature>
<feature type="transmembrane region" description="Helical" evidence="2">
    <location>
        <begin position="106"/>
        <end position="132"/>
    </location>
</feature>
<keyword evidence="2" id="KW-0812">Transmembrane</keyword>
<accession>A0A0C3L0N6</accession>
<feature type="transmembrane region" description="Helical" evidence="2">
    <location>
        <begin position="1236"/>
        <end position="1258"/>
    </location>
</feature>
<feature type="region of interest" description="Disordered" evidence="1">
    <location>
        <begin position="696"/>
        <end position="717"/>
    </location>
</feature>
<evidence type="ECO:0000256" key="1">
    <source>
        <dbReference type="SAM" id="MobiDB-lite"/>
    </source>
</evidence>
<dbReference type="OrthoDB" id="3357029at2759"/>
<dbReference type="Proteomes" id="UP000054248">
    <property type="component" value="Unassembled WGS sequence"/>
</dbReference>
<keyword evidence="2" id="KW-0472">Membrane</keyword>
<keyword evidence="4" id="KW-1185">Reference proteome</keyword>
<gene>
    <name evidence="3" type="ORF">M407DRAFT_23551</name>
</gene>
<reference evidence="3 4" key="1">
    <citation type="submission" date="2014-04" db="EMBL/GenBank/DDBJ databases">
        <authorList>
            <consortium name="DOE Joint Genome Institute"/>
            <person name="Kuo A."/>
            <person name="Girlanda M."/>
            <person name="Perotto S."/>
            <person name="Kohler A."/>
            <person name="Nagy L.G."/>
            <person name="Floudas D."/>
            <person name="Copeland A."/>
            <person name="Barry K.W."/>
            <person name="Cichocki N."/>
            <person name="Veneault-Fourrey C."/>
            <person name="LaButti K."/>
            <person name="Lindquist E.A."/>
            <person name="Lipzen A."/>
            <person name="Lundell T."/>
            <person name="Morin E."/>
            <person name="Murat C."/>
            <person name="Sun H."/>
            <person name="Tunlid A."/>
            <person name="Henrissat B."/>
            <person name="Grigoriev I.V."/>
            <person name="Hibbett D.S."/>
            <person name="Martin F."/>
            <person name="Nordberg H.P."/>
            <person name="Cantor M.N."/>
            <person name="Hua S.X."/>
        </authorList>
    </citation>
    <scope>NUCLEOTIDE SEQUENCE [LARGE SCALE GENOMIC DNA]</scope>
    <source>
        <strain evidence="3 4">MUT 4182</strain>
    </source>
</reference>
<sequence length="1395" mass="153394">MGDQNPSENPPRPVPDSPISEPAPQLEMRKSGRHFEIVGLISTFSVFVITAGTATLILGWLYKFHDPVAVGGGIMSAVRNGTFVIKETSGRTSTESLSSRTHTETLRILTYSALASHLVSLTSTILVTLLAYRSAAQWLSASDNPEHANITPIQYGLLVQILGSGSLMSLIKTLRYTCRSRRAPAPRLFKEAFVGVAGIYILSHVVGVIDLWLHSRARSISVFRGVPVQSEAFYGLAYNETTCGPFDTTGLPCQNLISNRSDGAHWAYDEPWMYLEGVDTISGTNSDITLEYINDTAILVPGSNHNFKSQAFSINTQGLHVECTNLRDECDRPQSPFPVSLVPGSNPVTNCSKAGYPRFPYYTSGELEFSGWDTRNIESLVLGIIGEEMGGMLNGTADFSRGWTSNPATTIVQLRWNHLGFWVNHGTPGVYYLNALDLYGKCKMTYLDVIAQYDPIGVKWNIAETSLAQSELASIFWTPMIFQLWADDLRYTLTPHILTGKTDLFDTLASWMSKYGMAYTAPLFEFTTASNVTTVQPVALGLYPVAPTLLLVGCLYIYSLTALIIFFLSCTSNTHVIFVPREFTRKKERDKEKSALDVAQAWLTDPLPLVGSVFPGRDGRHIARSVWSDPLRQVYDSKWGLGKVGIGLYKGSKGEMIFGLVRQGHSRMRRYGQLFPSVHEDSAMQEEMAPQLLGSELQRSGKPDEPSSSYKRPQLKTHMSRRRCRVVGLLPTLCVVAITGGTATMVLGWLCVFQDPVENRGGILSALRNGSFVIMEPSTSQEFLLSQTQTETLRILLFSALASHIVSVASTILVTLLAYRAATQWLRASEDPDDVNLTPIQYGLLVRALGSGSLMSILNSLRYVRRLRRGKAPWFFKEALVGVTGIYLLTNVVGLVDLWLHSSAKAVSVIRSIPFKGEALFGITYSDVMCGPFNKTELPCQKLIAPARGRMALAENSLSVSLASDNAILDLNPYLKLEGINGTVIFVPGPTRNYQSRDFNFNTHGLRVQCANLKDRCEKLAAPLPEFLVQGRSPVTNCSKAGYPRIPYHTTGTLSPSGLDTRNIQTLVLGLIGDEMGGMINGTADFSSAWTLNPASTVVQIRWLNATAHDTADSPGVVYLNTPDLYATCNFTYLDIVAHYGSLEAEWSIVEASPSSPELASVFWTPLMFQWAETDLLHALKPYMTQSDEKSTEMLETTLARVNMAFVTALMKFIPASNVTTPRAAAVGVYPAVPTLLLVTCLYIYSLAAIVAFVLACASNNRIIFVPRHLTREGESDEERSTLDVAQTWLTDPLPFIGSLFPGGDGREVARSVESDPLRQVYDSSWGMEKVGIGLYKWRTGEMIFGLRPQTHPRSRRYGRVFSGEDMEVALQGKLPIRGDAAIIASLAATGEAEP</sequence>
<keyword evidence="2" id="KW-1133">Transmembrane helix</keyword>
<evidence type="ECO:0000313" key="4">
    <source>
        <dbReference type="Proteomes" id="UP000054248"/>
    </source>
</evidence>
<feature type="transmembrane region" description="Helical" evidence="2">
    <location>
        <begin position="152"/>
        <end position="171"/>
    </location>
</feature>
<protein>
    <submittedName>
        <fullName evidence="3">Uncharacterized protein</fullName>
    </submittedName>
</protein>
<feature type="transmembrane region" description="Helical" evidence="2">
    <location>
        <begin position="555"/>
        <end position="579"/>
    </location>
</feature>
<proteinExistence type="predicted"/>
<feature type="transmembrane region" description="Helical" evidence="2">
    <location>
        <begin position="879"/>
        <end position="900"/>
    </location>
</feature>
<dbReference type="EMBL" id="KN823012">
    <property type="protein sequence ID" value="KIO27243.1"/>
    <property type="molecule type" value="Genomic_DNA"/>
</dbReference>
<evidence type="ECO:0000313" key="3">
    <source>
        <dbReference type="EMBL" id="KIO27243.1"/>
    </source>
</evidence>
<feature type="transmembrane region" description="Helical" evidence="2">
    <location>
        <begin position="37"/>
        <end position="62"/>
    </location>
</feature>
<reference evidence="4" key="2">
    <citation type="submission" date="2015-01" db="EMBL/GenBank/DDBJ databases">
        <title>Evolutionary Origins and Diversification of the Mycorrhizal Mutualists.</title>
        <authorList>
            <consortium name="DOE Joint Genome Institute"/>
            <consortium name="Mycorrhizal Genomics Consortium"/>
            <person name="Kohler A."/>
            <person name="Kuo A."/>
            <person name="Nagy L.G."/>
            <person name="Floudas D."/>
            <person name="Copeland A."/>
            <person name="Barry K.W."/>
            <person name="Cichocki N."/>
            <person name="Veneault-Fourrey C."/>
            <person name="LaButti K."/>
            <person name="Lindquist E.A."/>
            <person name="Lipzen A."/>
            <person name="Lundell T."/>
            <person name="Morin E."/>
            <person name="Murat C."/>
            <person name="Riley R."/>
            <person name="Ohm R."/>
            <person name="Sun H."/>
            <person name="Tunlid A."/>
            <person name="Henrissat B."/>
            <person name="Grigoriev I.V."/>
            <person name="Hibbett D.S."/>
            <person name="Martin F."/>
        </authorList>
    </citation>
    <scope>NUCLEOTIDE SEQUENCE [LARGE SCALE GENOMIC DNA]</scope>
    <source>
        <strain evidence="4">MUT 4182</strain>
    </source>
</reference>
<dbReference type="STRING" id="1051891.A0A0C3L0N6"/>
<feature type="transmembrane region" description="Helical" evidence="2">
    <location>
        <begin position="726"/>
        <end position="750"/>
    </location>
</feature>